<keyword evidence="2" id="KW-1185">Reference proteome</keyword>
<reference evidence="1 2" key="1">
    <citation type="submission" date="2018-06" db="EMBL/GenBank/DDBJ databases">
        <authorList>
            <consortium name="Pathogen Informatics"/>
            <person name="Doyle S."/>
        </authorList>
    </citation>
    <scope>NUCLEOTIDE SEQUENCE [LARGE SCALE GENOMIC DNA]</scope>
    <source>
        <strain evidence="1 2">NCTC7307</strain>
    </source>
</reference>
<evidence type="ECO:0000313" key="1">
    <source>
        <dbReference type="EMBL" id="SQI25883.1"/>
    </source>
</evidence>
<name>A0A2X4TFQ8_SALER</name>
<dbReference type="Proteomes" id="UP000248731">
    <property type="component" value="Chromosome 1"/>
</dbReference>
<proteinExistence type="predicted"/>
<gene>
    <name evidence="1" type="ORF">NCTC7307_03597</name>
</gene>
<dbReference type="EMBL" id="LS483466">
    <property type="protein sequence ID" value="SQI25883.1"/>
    <property type="molecule type" value="Genomic_DNA"/>
</dbReference>
<sequence length="100" mass="12277">MRNFSQKPLHGLSEGTSNNVLLLFFRQGVKTYRVTRYADGQLWIFFRMFHRVQQHFTVHDVHVQVLTTFDGRFVMEVTIHQARQVWFYELRRLYLMRLER</sequence>
<organism evidence="1 2">
    <name type="scientific">Salmonella enterica subsp. arizonae</name>
    <dbReference type="NCBI Taxonomy" id="59203"/>
    <lineage>
        <taxon>Bacteria</taxon>
        <taxon>Pseudomonadati</taxon>
        <taxon>Pseudomonadota</taxon>
        <taxon>Gammaproteobacteria</taxon>
        <taxon>Enterobacterales</taxon>
        <taxon>Enterobacteriaceae</taxon>
        <taxon>Salmonella</taxon>
    </lineage>
</organism>
<evidence type="ECO:0000313" key="2">
    <source>
        <dbReference type="Proteomes" id="UP000248731"/>
    </source>
</evidence>
<protein>
    <submittedName>
        <fullName evidence="1">Uncharacterized protein</fullName>
    </submittedName>
</protein>
<accession>A0A2X4TFQ8</accession>
<dbReference type="AlphaFoldDB" id="A0A2X4TFQ8"/>